<proteinExistence type="predicted"/>
<evidence type="ECO:0000313" key="2">
    <source>
        <dbReference type="EMBL" id="RBP41174.1"/>
    </source>
</evidence>
<feature type="domain" description="FAD-binding" evidence="1">
    <location>
        <begin position="4"/>
        <end position="324"/>
    </location>
</feature>
<dbReference type="PRINTS" id="PR00420">
    <property type="entry name" value="RNGMNOXGNASE"/>
</dbReference>
<dbReference type="InterPro" id="IPR050816">
    <property type="entry name" value="Flavin-dep_Halogenase_NPB"/>
</dbReference>
<name>A0A366HF29_9BACT</name>
<protein>
    <submittedName>
        <fullName evidence="2">Flavin-dependent dehydrogenase</fullName>
    </submittedName>
</protein>
<evidence type="ECO:0000259" key="1">
    <source>
        <dbReference type="Pfam" id="PF01494"/>
    </source>
</evidence>
<dbReference type="Pfam" id="PF01494">
    <property type="entry name" value="FAD_binding_3"/>
    <property type="match status" value="1"/>
</dbReference>
<dbReference type="PANTHER" id="PTHR43747:SF1">
    <property type="entry name" value="SLR1998 PROTEIN"/>
    <property type="match status" value="1"/>
</dbReference>
<dbReference type="Gene3D" id="3.50.50.60">
    <property type="entry name" value="FAD/NAD(P)-binding domain"/>
    <property type="match status" value="1"/>
</dbReference>
<gene>
    <name evidence="2" type="ORF">DES53_1073</name>
</gene>
<organism evidence="2 3">
    <name type="scientific">Roseimicrobium gellanilyticum</name>
    <dbReference type="NCBI Taxonomy" id="748857"/>
    <lineage>
        <taxon>Bacteria</taxon>
        <taxon>Pseudomonadati</taxon>
        <taxon>Verrucomicrobiota</taxon>
        <taxon>Verrucomicrobiia</taxon>
        <taxon>Verrucomicrobiales</taxon>
        <taxon>Verrucomicrobiaceae</taxon>
        <taxon>Roseimicrobium</taxon>
    </lineage>
</organism>
<dbReference type="RefSeq" id="WP_170157214.1">
    <property type="nucleotide sequence ID" value="NZ_QNRR01000007.1"/>
</dbReference>
<dbReference type="Proteomes" id="UP000253426">
    <property type="component" value="Unassembled WGS sequence"/>
</dbReference>
<dbReference type="EMBL" id="QNRR01000007">
    <property type="protein sequence ID" value="RBP41174.1"/>
    <property type="molecule type" value="Genomic_DNA"/>
</dbReference>
<sequence>MSLYDVIIIGGGPGGSTAGSALAQQGKKVLILEREKFPRFHVGESLIPFGNEELRAIGVWDRLTKSSFVPKLGAEFVLGNSTAGIQIVFGKHLPPHYAQTFQVERSKFDDILLDHAASCGCEVWQETLVQSFEVNDDGAKIVCKRGDQTIELQSRWLLDASGRDAFMGKRMDLPKDDLGMPKKFATFAHFKGVKRNDPPADGYITIVRLDFGWFWMIPLDDVKTSIGLVQTLEHYKSTGLKPDECFEKVVASYPEIRRRMESAERVGEYRVVSDYTYRYEVNAGNRWLLIGDAAGFIDPIFSSGVMLSIKSGYLAASKVIAADKAGTALSLDEQKRYTKKVGQMSKVFLRMIKMFYDRNGFEVFMTPAPDPQMEWAVFNLVAGNTDFSWWLHFKVKMFYAICAIQKYFPIVPRLDYSERPAVQQAQVTA</sequence>
<dbReference type="SUPFAM" id="SSF51905">
    <property type="entry name" value="FAD/NAD(P)-binding domain"/>
    <property type="match status" value="1"/>
</dbReference>
<evidence type="ECO:0000313" key="3">
    <source>
        <dbReference type="Proteomes" id="UP000253426"/>
    </source>
</evidence>
<dbReference type="AlphaFoldDB" id="A0A366HF29"/>
<reference evidence="2 3" key="1">
    <citation type="submission" date="2018-06" db="EMBL/GenBank/DDBJ databases">
        <title>Genomic Encyclopedia of Type Strains, Phase IV (KMG-IV): sequencing the most valuable type-strain genomes for metagenomic binning, comparative biology and taxonomic classification.</title>
        <authorList>
            <person name="Goeker M."/>
        </authorList>
    </citation>
    <scope>NUCLEOTIDE SEQUENCE [LARGE SCALE GENOMIC DNA]</scope>
    <source>
        <strain evidence="2 3">DSM 25532</strain>
    </source>
</reference>
<dbReference type="InterPro" id="IPR002938">
    <property type="entry name" value="FAD-bd"/>
</dbReference>
<comment type="caution">
    <text evidence="2">The sequence shown here is derived from an EMBL/GenBank/DDBJ whole genome shotgun (WGS) entry which is preliminary data.</text>
</comment>
<accession>A0A366HF29</accession>
<keyword evidence="3" id="KW-1185">Reference proteome</keyword>
<dbReference type="InterPro" id="IPR036188">
    <property type="entry name" value="FAD/NAD-bd_sf"/>
</dbReference>
<dbReference type="PANTHER" id="PTHR43747">
    <property type="entry name" value="FAD-BINDING PROTEIN"/>
    <property type="match status" value="1"/>
</dbReference>
<dbReference type="GO" id="GO:0071949">
    <property type="term" value="F:FAD binding"/>
    <property type="evidence" value="ECO:0007669"/>
    <property type="project" value="InterPro"/>
</dbReference>